<keyword evidence="2" id="KW-1185">Reference proteome</keyword>
<dbReference type="Proteomes" id="UP000541583">
    <property type="component" value="Unassembled WGS sequence"/>
</dbReference>
<evidence type="ECO:0000313" key="2">
    <source>
        <dbReference type="Proteomes" id="UP000541583"/>
    </source>
</evidence>
<protein>
    <submittedName>
        <fullName evidence="1">Uncharacterized protein</fullName>
    </submittedName>
</protein>
<reference evidence="1 2" key="1">
    <citation type="submission" date="2020-08" db="EMBL/GenBank/DDBJ databases">
        <title>Genomic Encyclopedia of Type Strains, Phase IV (KMG-V): Genome sequencing to study the core and pangenomes of soil and plant-associated prokaryotes.</title>
        <authorList>
            <person name="Whitman W."/>
        </authorList>
    </citation>
    <scope>NUCLEOTIDE SEQUENCE [LARGE SCALE GENOMIC DNA]</scope>
    <source>
        <strain evidence="1 2">ANJLi2</strain>
    </source>
</reference>
<dbReference type="EMBL" id="JACHCB010000002">
    <property type="protein sequence ID" value="MBB6108586.1"/>
    <property type="molecule type" value="Genomic_DNA"/>
</dbReference>
<proteinExistence type="predicted"/>
<comment type="caution">
    <text evidence="1">The sequence shown here is derived from an EMBL/GenBank/DDBJ whole genome shotgun (WGS) entry which is preliminary data.</text>
</comment>
<name>A0ABR6PK22_9SPHI</name>
<evidence type="ECO:0000313" key="1">
    <source>
        <dbReference type="EMBL" id="MBB6108586.1"/>
    </source>
</evidence>
<gene>
    <name evidence="1" type="ORF">HDF23_001321</name>
</gene>
<organism evidence="1 2">
    <name type="scientific">Mucilaginibacter lappiensis</name>
    <dbReference type="NCBI Taxonomy" id="354630"/>
    <lineage>
        <taxon>Bacteria</taxon>
        <taxon>Pseudomonadati</taxon>
        <taxon>Bacteroidota</taxon>
        <taxon>Sphingobacteriia</taxon>
        <taxon>Sphingobacteriales</taxon>
        <taxon>Sphingobacteriaceae</taxon>
        <taxon>Mucilaginibacter</taxon>
    </lineage>
</organism>
<sequence length="54" mass="6309">MLTMNCVNHVNPLLLMELNPIRGYISFKYLNKSKKRGCIINHDQPLFTFLKGRS</sequence>
<accession>A0ABR6PK22</accession>